<protein>
    <submittedName>
        <fullName evidence="8">Niacin/nicotinamide transporter NaiP</fullName>
    </submittedName>
</protein>
<dbReference type="CDD" id="cd17371">
    <property type="entry name" value="MFS_MucK"/>
    <property type="match status" value="1"/>
</dbReference>
<dbReference type="EMBL" id="UGVE01000002">
    <property type="protein sequence ID" value="SUE35585.1"/>
    <property type="molecule type" value="Genomic_DNA"/>
</dbReference>
<dbReference type="Pfam" id="PF07690">
    <property type="entry name" value="MFS_1"/>
    <property type="match status" value="1"/>
</dbReference>
<feature type="transmembrane region" description="Helical" evidence="6">
    <location>
        <begin position="341"/>
        <end position="367"/>
    </location>
</feature>
<evidence type="ECO:0000256" key="1">
    <source>
        <dbReference type="ARBA" id="ARBA00004141"/>
    </source>
</evidence>
<keyword evidence="2 6" id="KW-0812">Transmembrane</keyword>
<proteinExistence type="predicted"/>
<dbReference type="Gene3D" id="1.20.1250.20">
    <property type="entry name" value="MFS general substrate transporter like domains"/>
    <property type="match status" value="2"/>
</dbReference>
<feature type="transmembrane region" description="Helical" evidence="6">
    <location>
        <begin position="404"/>
        <end position="426"/>
    </location>
</feature>
<feature type="transmembrane region" description="Helical" evidence="6">
    <location>
        <begin position="165"/>
        <end position="187"/>
    </location>
</feature>
<evidence type="ECO:0000256" key="6">
    <source>
        <dbReference type="SAM" id="Phobius"/>
    </source>
</evidence>
<comment type="subcellular location">
    <subcellularLocation>
        <location evidence="1">Membrane</location>
        <topology evidence="1">Multi-pass membrane protein</topology>
    </subcellularLocation>
</comment>
<feature type="region of interest" description="Disordered" evidence="5">
    <location>
        <begin position="1"/>
        <end position="21"/>
    </location>
</feature>
<dbReference type="PROSITE" id="PS50850">
    <property type="entry name" value="MFS"/>
    <property type="match status" value="1"/>
</dbReference>
<dbReference type="PANTHER" id="PTHR23508:SF10">
    <property type="entry name" value="CARBOXYLIC ACID TRANSPORTER PROTEIN HOMOLOG"/>
    <property type="match status" value="1"/>
</dbReference>
<gene>
    <name evidence="8" type="primary">naiP_2</name>
    <name evidence="8" type="ORF">NCTC10894_03600</name>
</gene>
<organism evidence="8 9">
    <name type="scientific">Ralstonia mannitolilytica</name>
    <dbReference type="NCBI Taxonomy" id="105219"/>
    <lineage>
        <taxon>Bacteria</taxon>
        <taxon>Pseudomonadati</taxon>
        <taxon>Pseudomonadota</taxon>
        <taxon>Betaproteobacteria</taxon>
        <taxon>Burkholderiales</taxon>
        <taxon>Burkholderiaceae</taxon>
        <taxon>Ralstonia</taxon>
    </lineage>
</organism>
<evidence type="ECO:0000256" key="2">
    <source>
        <dbReference type="ARBA" id="ARBA00022692"/>
    </source>
</evidence>
<feature type="transmembrane region" description="Helical" evidence="6">
    <location>
        <begin position="318"/>
        <end position="335"/>
    </location>
</feature>
<dbReference type="Proteomes" id="UP000255008">
    <property type="component" value="Unassembled WGS sequence"/>
</dbReference>
<feature type="transmembrane region" description="Helical" evidence="6">
    <location>
        <begin position="49"/>
        <end position="72"/>
    </location>
</feature>
<evidence type="ECO:0000313" key="8">
    <source>
        <dbReference type="EMBL" id="SUE35585.1"/>
    </source>
</evidence>
<dbReference type="PANTHER" id="PTHR23508">
    <property type="entry name" value="CARBOXYLIC ACID TRANSPORTER PROTEIN HOMOLOG"/>
    <property type="match status" value="1"/>
</dbReference>
<feature type="transmembrane region" description="Helical" evidence="6">
    <location>
        <begin position="105"/>
        <end position="126"/>
    </location>
</feature>
<dbReference type="PROSITE" id="PS00217">
    <property type="entry name" value="SUGAR_TRANSPORT_2"/>
    <property type="match status" value="1"/>
</dbReference>
<dbReference type="AlphaFoldDB" id="A0AAJ5D756"/>
<evidence type="ECO:0000256" key="5">
    <source>
        <dbReference type="SAM" id="MobiDB-lite"/>
    </source>
</evidence>
<keyword evidence="4 6" id="KW-0472">Membrane</keyword>
<dbReference type="InterPro" id="IPR011701">
    <property type="entry name" value="MFS"/>
</dbReference>
<dbReference type="RefSeq" id="WP_062739591.1">
    <property type="nucleotide sequence ID" value="NZ_BAAAEC010000011.1"/>
</dbReference>
<keyword evidence="3 6" id="KW-1133">Transmembrane helix</keyword>
<evidence type="ECO:0000256" key="4">
    <source>
        <dbReference type="ARBA" id="ARBA00023136"/>
    </source>
</evidence>
<dbReference type="InterPro" id="IPR020846">
    <property type="entry name" value="MFS_dom"/>
</dbReference>
<sequence>MTTEASVARAPTEADTAAPSAANPGGLFRWYREISPQERRTFWSCKVGYALDAMDTQILSFVIPTLIGVWGLSKADAGLIGTCTLLASAAGGWVAGILSDRIGRVRALQITILWFAVFTFLCGLAQNYGQLLIARTLMGFGFGGEWTAGAVLIGEAIRAQDRGKAVGMVQAGWALGWGASALLYAWLFSVMPPETAWRALFLVGIVPAVFVFFLRRLVKEPQVYQEAKSQQTGGVGSSFLAIFSPRLLSTTLRAAVLTTGAQGGYYAITTWLPTFLKTERHLTVLGTGGYLAVVIIGSYIGYLTSAVLTDRLGRKRNFILFAAGSMVVALVYTQLDVTDSLMLVLGLPLGFFASGIFAGMGAFLTELFPTSVRGSGQGFCYNVGRAVGASFPFLIGQVSAHSSLGHAIGIFAAGAYGLLILAALTLPETRGRELEAI</sequence>
<dbReference type="FunFam" id="1.20.1250.20:FF:000346">
    <property type="entry name" value="Transporter, major facilitator family"/>
    <property type="match status" value="1"/>
</dbReference>
<evidence type="ECO:0000313" key="9">
    <source>
        <dbReference type="Proteomes" id="UP000255008"/>
    </source>
</evidence>
<dbReference type="SUPFAM" id="SSF103473">
    <property type="entry name" value="MFS general substrate transporter"/>
    <property type="match status" value="1"/>
</dbReference>
<name>A0AAJ5D756_9RALS</name>
<evidence type="ECO:0000256" key="3">
    <source>
        <dbReference type="ARBA" id="ARBA00022989"/>
    </source>
</evidence>
<reference evidence="8 9" key="1">
    <citation type="submission" date="2018-06" db="EMBL/GenBank/DDBJ databases">
        <authorList>
            <consortium name="Pathogen Informatics"/>
            <person name="Doyle S."/>
        </authorList>
    </citation>
    <scope>NUCLEOTIDE SEQUENCE [LARGE SCALE GENOMIC DNA]</scope>
    <source>
        <strain evidence="8 9">NCTC10894</strain>
    </source>
</reference>
<feature type="transmembrane region" description="Helical" evidence="6">
    <location>
        <begin position="78"/>
        <end position="98"/>
    </location>
</feature>
<feature type="transmembrane region" description="Helical" evidence="6">
    <location>
        <begin position="379"/>
        <end position="398"/>
    </location>
</feature>
<feature type="transmembrane region" description="Helical" evidence="6">
    <location>
        <begin position="132"/>
        <end position="153"/>
    </location>
</feature>
<feature type="transmembrane region" description="Helical" evidence="6">
    <location>
        <begin position="288"/>
        <end position="309"/>
    </location>
</feature>
<evidence type="ECO:0000259" key="7">
    <source>
        <dbReference type="PROSITE" id="PS50850"/>
    </source>
</evidence>
<dbReference type="InterPro" id="IPR005829">
    <property type="entry name" value="Sugar_transporter_CS"/>
</dbReference>
<dbReference type="GO" id="GO:0046943">
    <property type="term" value="F:carboxylic acid transmembrane transporter activity"/>
    <property type="evidence" value="ECO:0007669"/>
    <property type="project" value="TreeGrafter"/>
</dbReference>
<comment type="caution">
    <text evidence="8">The sequence shown here is derived from an EMBL/GenBank/DDBJ whole genome shotgun (WGS) entry which is preliminary data.</text>
</comment>
<dbReference type="GO" id="GO:0005886">
    <property type="term" value="C:plasma membrane"/>
    <property type="evidence" value="ECO:0007669"/>
    <property type="project" value="TreeGrafter"/>
</dbReference>
<dbReference type="InterPro" id="IPR036259">
    <property type="entry name" value="MFS_trans_sf"/>
</dbReference>
<feature type="domain" description="Major facilitator superfamily (MFS) profile" evidence="7">
    <location>
        <begin position="41"/>
        <end position="430"/>
    </location>
</feature>
<accession>A0AAJ5D756</accession>
<feature type="transmembrane region" description="Helical" evidence="6">
    <location>
        <begin position="199"/>
        <end position="218"/>
    </location>
</feature>
<dbReference type="FunFam" id="1.20.1250.20:FF:000253">
    <property type="entry name" value="Transporter, major facilitator family"/>
    <property type="match status" value="1"/>
</dbReference>